<reference evidence="1" key="1">
    <citation type="submission" date="2021-02" db="EMBL/GenBank/DDBJ databases">
        <title>First Annotated Genome of the Yellow-green Alga Tribonema minus.</title>
        <authorList>
            <person name="Mahan K.M."/>
        </authorList>
    </citation>
    <scope>NUCLEOTIDE SEQUENCE</scope>
    <source>
        <strain evidence="1">UTEX B ZZ1240</strain>
    </source>
</reference>
<keyword evidence="2" id="KW-1185">Reference proteome</keyword>
<accession>A0A835ZIK2</accession>
<protein>
    <submittedName>
        <fullName evidence="1">Uncharacterized protein</fullName>
    </submittedName>
</protein>
<evidence type="ECO:0000313" key="2">
    <source>
        <dbReference type="Proteomes" id="UP000664859"/>
    </source>
</evidence>
<gene>
    <name evidence="1" type="ORF">JKP88DRAFT_242750</name>
</gene>
<name>A0A835ZIK2_9STRA</name>
<comment type="caution">
    <text evidence="1">The sequence shown here is derived from an EMBL/GenBank/DDBJ whole genome shotgun (WGS) entry which is preliminary data.</text>
</comment>
<proteinExistence type="predicted"/>
<organism evidence="1 2">
    <name type="scientific">Tribonema minus</name>
    <dbReference type="NCBI Taxonomy" id="303371"/>
    <lineage>
        <taxon>Eukaryota</taxon>
        <taxon>Sar</taxon>
        <taxon>Stramenopiles</taxon>
        <taxon>Ochrophyta</taxon>
        <taxon>PX clade</taxon>
        <taxon>Xanthophyceae</taxon>
        <taxon>Tribonematales</taxon>
        <taxon>Tribonemataceae</taxon>
        <taxon>Tribonema</taxon>
    </lineage>
</organism>
<dbReference type="AlphaFoldDB" id="A0A835ZIK2"/>
<evidence type="ECO:0000313" key="1">
    <source>
        <dbReference type="EMBL" id="KAG5191885.1"/>
    </source>
</evidence>
<sequence length="440" mass="47362">MERGLPLVKQEILAVAAVVRHVSPCDDSRCECLLMAADSLLSKLRLTEDACCRQRGSGGGGGGDATAQSEKRRATAQGECILYDPVICETVLTALGSGYWGFIAPTSRMIRAVYLRVLAERALDRPYYPHFCATSAHAALHSPDTFRFALESGVCVAPFHWQVGATGSVEMVEIAVEAGIPLDLNFFLGASQACRVGLLQYICACSAVALDRMDLAIEKCSMDTLKWLFGDGAVLFGELVDSADSDDDEEQVFEEIADSRSLVDHALADGAHDALQLLLAQGLKFTEASWYFAAVSGLAANLELLRARGVTVDADLVSKGLRDGGTTPEALQWLIGAGVWEWSSAAQRDAHLAFALQKCRGPEVEAAIAWMLSSGARWPRDLSQLVEEHALSGFEALRAVRLGCPFGSGWTFATCEKLLPSAHHIRKLHELGCPCACEKG</sequence>
<dbReference type="EMBL" id="JAFCMP010000013">
    <property type="protein sequence ID" value="KAG5191885.1"/>
    <property type="molecule type" value="Genomic_DNA"/>
</dbReference>
<dbReference type="Proteomes" id="UP000664859">
    <property type="component" value="Unassembled WGS sequence"/>
</dbReference>